<evidence type="ECO:0000259" key="4">
    <source>
        <dbReference type="PROSITE" id="PS50009"/>
    </source>
</evidence>
<feature type="region of interest" description="Disordered" evidence="2">
    <location>
        <begin position="1"/>
        <end position="59"/>
    </location>
</feature>
<reference evidence="6" key="2">
    <citation type="submission" date="2021-08" db="EMBL/GenBank/DDBJ databases">
        <authorList>
            <person name="Gostincar C."/>
            <person name="Sun X."/>
            <person name="Song Z."/>
            <person name="Gunde-Cimerman N."/>
        </authorList>
    </citation>
    <scope>NUCLEOTIDE SEQUENCE</scope>
    <source>
        <strain evidence="6">EXF-8016</strain>
    </source>
</reference>
<organism evidence="6 7">
    <name type="scientific">Aureobasidium melanogenum</name>
    <name type="common">Aureobasidium pullulans var. melanogenum</name>
    <dbReference type="NCBI Taxonomy" id="46634"/>
    <lineage>
        <taxon>Eukaryota</taxon>
        <taxon>Fungi</taxon>
        <taxon>Dikarya</taxon>
        <taxon>Ascomycota</taxon>
        <taxon>Pezizomycotina</taxon>
        <taxon>Dothideomycetes</taxon>
        <taxon>Dothideomycetidae</taxon>
        <taxon>Dothideales</taxon>
        <taxon>Saccotheciaceae</taxon>
        <taxon>Aureobasidium</taxon>
    </lineage>
</organism>
<feature type="compositionally biased region" description="Polar residues" evidence="2">
    <location>
        <begin position="293"/>
        <end position="314"/>
    </location>
</feature>
<dbReference type="Proteomes" id="UP000767238">
    <property type="component" value="Unassembled WGS sequence"/>
</dbReference>
<feature type="transmembrane region" description="Helical" evidence="3">
    <location>
        <begin position="1176"/>
        <end position="1195"/>
    </location>
</feature>
<gene>
    <name evidence="6" type="ORF">KCV03_g3896</name>
</gene>
<dbReference type="SUPFAM" id="SSF48366">
    <property type="entry name" value="Ras GEF"/>
    <property type="match status" value="1"/>
</dbReference>
<dbReference type="SMART" id="SM00147">
    <property type="entry name" value="RasGEF"/>
    <property type="match status" value="1"/>
</dbReference>
<dbReference type="SMART" id="SM00173">
    <property type="entry name" value="RAS"/>
    <property type="match status" value="1"/>
</dbReference>
<dbReference type="OrthoDB" id="28357at2759"/>
<dbReference type="Pfam" id="PF00617">
    <property type="entry name" value="RasGEF"/>
    <property type="match status" value="1"/>
</dbReference>
<dbReference type="InterPro" id="IPR023578">
    <property type="entry name" value="Ras_GEF_dom_sf"/>
</dbReference>
<evidence type="ECO:0000256" key="3">
    <source>
        <dbReference type="SAM" id="Phobius"/>
    </source>
</evidence>
<dbReference type="InterPro" id="IPR001806">
    <property type="entry name" value="Small_GTPase"/>
</dbReference>
<dbReference type="InterPro" id="IPR000651">
    <property type="entry name" value="Ras-like_Gua-exchang_fac_N"/>
</dbReference>
<dbReference type="InterPro" id="IPR037473">
    <property type="entry name" value="Lcp-like"/>
</dbReference>
<dbReference type="GO" id="GO:0016491">
    <property type="term" value="F:oxidoreductase activity"/>
    <property type="evidence" value="ECO:0007669"/>
    <property type="project" value="InterPro"/>
</dbReference>
<feature type="non-terminal residue" evidence="6">
    <location>
        <position position="1300"/>
    </location>
</feature>
<dbReference type="InterPro" id="IPR018713">
    <property type="entry name" value="MPAB/Lcp_cat_dom"/>
</dbReference>
<feature type="compositionally biased region" description="Basic and acidic residues" evidence="2">
    <location>
        <begin position="880"/>
        <end position="894"/>
    </location>
</feature>
<evidence type="ECO:0000256" key="1">
    <source>
        <dbReference type="PROSITE-ProRule" id="PRU00168"/>
    </source>
</evidence>
<feature type="compositionally biased region" description="Low complexity" evidence="2">
    <location>
        <begin position="16"/>
        <end position="26"/>
    </location>
</feature>
<feature type="compositionally biased region" description="Polar residues" evidence="2">
    <location>
        <begin position="1"/>
        <end position="14"/>
    </location>
</feature>
<accession>A0A9P8GI22</accession>
<feature type="domain" description="Ras-GEF" evidence="4">
    <location>
        <begin position="603"/>
        <end position="821"/>
    </location>
</feature>
<evidence type="ECO:0000256" key="2">
    <source>
        <dbReference type="SAM" id="MobiDB-lite"/>
    </source>
</evidence>
<feature type="compositionally biased region" description="Polar residues" evidence="2">
    <location>
        <begin position="49"/>
        <end position="59"/>
    </location>
</feature>
<feature type="region of interest" description="Disordered" evidence="2">
    <location>
        <begin position="865"/>
        <end position="899"/>
    </location>
</feature>
<dbReference type="GO" id="GO:0007264">
    <property type="term" value="P:small GTPase-mediated signal transduction"/>
    <property type="evidence" value="ECO:0007669"/>
    <property type="project" value="InterPro"/>
</dbReference>
<feature type="region of interest" description="Disordered" evidence="2">
    <location>
        <begin position="291"/>
        <end position="382"/>
    </location>
</feature>
<dbReference type="InterPro" id="IPR036964">
    <property type="entry name" value="RASGEF_cat_dom_sf"/>
</dbReference>
<dbReference type="InterPro" id="IPR001895">
    <property type="entry name" value="RASGEF_cat_dom"/>
</dbReference>
<reference evidence="6" key="1">
    <citation type="journal article" date="2021" name="J Fungi (Basel)">
        <title>Virulence traits and population genomics of the black yeast Aureobasidium melanogenum.</title>
        <authorList>
            <person name="Cernosa A."/>
            <person name="Sun X."/>
            <person name="Gostincar C."/>
            <person name="Fang C."/>
            <person name="Gunde-Cimerman N."/>
            <person name="Song Z."/>
        </authorList>
    </citation>
    <scope>NUCLEOTIDE SEQUENCE</scope>
    <source>
        <strain evidence="6">EXF-8016</strain>
    </source>
</reference>
<dbReference type="GO" id="GO:0005085">
    <property type="term" value="F:guanyl-nucleotide exchange factor activity"/>
    <property type="evidence" value="ECO:0007669"/>
    <property type="project" value="UniProtKB-KW"/>
</dbReference>
<dbReference type="GO" id="GO:0005525">
    <property type="term" value="F:GTP binding"/>
    <property type="evidence" value="ECO:0007669"/>
    <property type="project" value="InterPro"/>
</dbReference>
<dbReference type="Pfam" id="PF00071">
    <property type="entry name" value="Ras"/>
    <property type="match status" value="1"/>
</dbReference>
<comment type="caution">
    <text evidence="6">The sequence shown here is derived from an EMBL/GenBank/DDBJ whole genome shotgun (WGS) entry which is preliminary data.</text>
</comment>
<feature type="domain" description="N-terminal Ras-GEF" evidence="5">
    <location>
        <begin position="376"/>
        <end position="501"/>
    </location>
</feature>
<dbReference type="Pfam" id="PF09995">
    <property type="entry name" value="MPAB_Lcp_cat"/>
    <property type="match status" value="1"/>
</dbReference>
<feature type="transmembrane region" description="Helical" evidence="3">
    <location>
        <begin position="1263"/>
        <end position="1286"/>
    </location>
</feature>
<dbReference type="EMBL" id="JAHFYH010000021">
    <property type="protein sequence ID" value="KAH0224083.1"/>
    <property type="molecule type" value="Genomic_DNA"/>
</dbReference>
<dbReference type="PANTHER" id="PTHR37539">
    <property type="entry name" value="SECRETED PROTEIN-RELATED"/>
    <property type="match status" value="1"/>
</dbReference>
<dbReference type="InterPro" id="IPR027417">
    <property type="entry name" value="P-loop_NTPase"/>
</dbReference>
<dbReference type="CDD" id="cd06224">
    <property type="entry name" value="REM"/>
    <property type="match status" value="1"/>
</dbReference>
<protein>
    <submittedName>
        <fullName evidence="6">Ras GEF</fullName>
    </submittedName>
</protein>
<evidence type="ECO:0000313" key="6">
    <source>
        <dbReference type="EMBL" id="KAH0224083.1"/>
    </source>
</evidence>
<name>A0A9P8GI22_AURME</name>
<dbReference type="PANTHER" id="PTHR37539:SF1">
    <property type="entry name" value="ER-BOUND OXYGENASE MPAB_MPAB'_RUBBER OXYGENASE CATALYTIC DOMAIN-CONTAINING PROTEIN"/>
    <property type="match status" value="1"/>
</dbReference>
<dbReference type="PROSITE" id="PS50009">
    <property type="entry name" value="RASGEF_CAT"/>
    <property type="match status" value="1"/>
</dbReference>
<dbReference type="Gene3D" id="1.10.840.10">
    <property type="entry name" value="Ras guanine-nucleotide exchange factors catalytic domain"/>
    <property type="match status" value="2"/>
</dbReference>
<proteinExistence type="predicted"/>
<dbReference type="GO" id="GO:0003924">
    <property type="term" value="F:GTPase activity"/>
    <property type="evidence" value="ECO:0007669"/>
    <property type="project" value="InterPro"/>
</dbReference>
<evidence type="ECO:0000313" key="7">
    <source>
        <dbReference type="Proteomes" id="UP000767238"/>
    </source>
</evidence>
<evidence type="ECO:0000259" key="5">
    <source>
        <dbReference type="PROSITE" id="PS50212"/>
    </source>
</evidence>
<feature type="compositionally biased region" description="Basic and acidic residues" evidence="2">
    <location>
        <begin position="345"/>
        <end position="362"/>
    </location>
</feature>
<keyword evidence="3" id="KW-1133">Transmembrane helix</keyword>
<dbReference type="Pfam" id="PF00618">
    <property type="entry name" value="RasGEF_N"/>
    <property type="match status" value="1"/>
</dbReference>
<keyword evidence="3" id="KW-0472">Membrane</keyword>
<sequence length="1300" mass="145155">MAEQQYPEQDQHAQQPALRLPLSTRPRTLERTHSSPTTTAKHADAQGQAHEQSWQGSLTGAAPQTSALQGLGIDTETRSNGFLQTNNDAEHEVNIAVVGAVGVGKSSFIQQSLGLSSQPTAAVTSCRINLDSAAFLVRMLECPLQDVIIETDNKISWPADPRMPTVDAACTLYDISNKDSFEDVPVVLNALEKASIPSLLVSNKCDRHDRQLDPNNTEQRAKAILRSLHTLQSSTSHVDSHTRGIASLLRAVSGKSLPLLSSSAMPPLPHKQVVFRDPALSRRRTISSALAFGQSNRSHPSPTHARASSVQSNTMRKDSRHDSTTMVAGPPNATHPSVGVNTALDESRDDMTDSSRSEHATSSEDGGLDVDSQSEAPSDERGYSFDNLVDRLLKLPKSKADSRFGSVFLALYRTFAAPGQLLEAIVHRFEALEQEDGPFMTKTVSQLRYLSVIEQWIGTYPGDFAHIKTRRRMRTFVAKLSNTRIFSAAAREMSCDLDVVTEDDDTNWACCDMDREKRGLLSPDMNWSSRVSTLLDDPDFDFSDNLGSLSLDGGQSRNQVHSLHTGFGMLQTVDAARRQGPSLVPTPKAPISKSHWHMLMETPTDSIACELTRIDWIMFSAVRPRDLVRHVSLSQAQKARCKSLVHVSRMIEHFNHVRDWVANLILLREKAKHRVLMLEKLMHVARKLREMNNYNSLGAFLAGISSAAVHRLAATRELLSPETGKDWMKLEILMSPTRSDLVAAAEGNKTYIGDEANGRINWRKFEVMGETIVGIQRAQGLPYRNSMLGPRNDELKALILNSNMIRDDEALYERSFKMAWFGRDPPNTVRAWGHKFVLTDKHLTLEQMNPAKQTWDYLGEKTLNRLNEISPPSPPRSLPKKSEGKEPFPDDEKQPAPNVKPKRDLYALLRDHAGEDEVLQQLWQQVNTVPDWVDWDQIARGQDVFYRYGGPVLTGLAYQSLLGGLGAARVTEVLSRTGGFAVDVARNRLFETTQFLLQCTRSLADIQPGGEGWAATIRVRLLHATVRNRIMKLAETRPEYFDTEKLGVPINDMDCVGTIVSFSSALIWISLPRQGIYLRPQEIEDYIALWRYIAYVIGCPTEGLLETKEQSKRILDCIMMHEIAPTRTSQILANNVIRSLQDKPPGYASADFLLAGARWLNGNELCDALALPKPSMYYSALMAGQCIFFGFWCYTNRMNKSTDKKKLVVLRDIFWKIIVKGGLKEETTFDFKYVPEYSIMTEMGGVEEVKLSKSELEMASLKWLLMGVAVVSVVGLVVTGVGWLGWRLATWSIKSAWSLF</sequence>
<dbReference type="CDD" id="cd00882">
    <property type="entry name" value="Ras_like_GTPase"/>
    <property type="match status" value="1"/>
</dbReference>
<dbReference type="Gene3D" id="1.20.870.10">
    <property type="entry name" value="Son of sevenless (SoS) protein Chain: S domain 1"/>
    <property type="match status" value="1"/>
</dbReference>
<keyword evidence="3" id="KW-0812">Transmembrane</keyword>
<dbReference type="Gene3D" id="3.40.50.300">
    <property type="entry name" value="P-loop containing nucleotide triphosphate hydrolases"/>
    <property type="match status" value="1"/>
</dbReference>
<keyword evidence="1" id="KW-0344">Guanine-nucleotide releasing factor</keyword>
<dbReference type="SUPFAM" id="SSF52540">
    <property type="entry name" value="P-loop containing nucleoside triphosphate hydrolases"/>
    <property type="match status" value="1"/>
</dbReference>
<dbReference type="PROSITE" id="PS50212">
    <property type="entry name" value="RASGEF_NTER"/>
    <property type="match status" value="1"/>
</dbReference>